<dbReference type="Pfam" id="PF08238">
    <property type="entry name" value="Sel1"/>
    <property type="match status" value="11"/>
</dbReference>
<evidence type="ECO:0000256" key="1">
    <source>
        <dbReference type="ARBA" id="ARBA00038101"/>
    </source>
</evidence>
<dbReference type="PANTHER" id="PTHR11102:SF147">
    <property type="entry name" value="SEL1L ADAPTOR SUBUNIT OF ERAD E3 UBIQUITIN LIGASE"/>
    <property type="match status" value="1"/>
</dbReference>
<dbReference type="OrthoDB" id="27934at2759"/>
<feature type="chain" id="PRO_5018338255" evidence="3">
    <location>
        <begin position="26"/>
        <end position="798"/>
    </location>
</feature>
<proteinExistence type="inferred from homology"/>
<protein>
    <submittedName>
        <fullName evidence="4">HCP-like protein</fullName>
    </submittedName>
</protein>
<dbReference type="InterPro" id="IPR050767">
    <property type="entry name" value="Sel1_AlgK"/>
</dbReference>
<dbReference type="Proteomes" id="UP000267821">
    <property type="component" value="Unassembled WGS sequence"/>
</dbReference>
<dbReference type="PANTHER" id="PTHR11102">
    <property type="entry name" value="SEL-1-LIKE PROTEIN"/>
    <property type="match status" value="1"/>
</dbReference>
<dbReference type="SMART" id="SM00671">
    <property type="entry name" value="SEL1"/>
    <property type="match status" value="11"/>
</dbReference>
<dbReference type="GO" id="GO:0005789">
    <property type="term" value="C:endoplasmic reticulum membrane"/>
    <property type="evidence" value="ECO:0007669"/>
    <property type="project" value="TreeGrafter"/>
</dbReference>
<feature type="region of interest" description="Disordered" evidence="2">
    <location>
        <begin position="28"/>
        <end position="107"/>
    </location>
</feature>
<dbReference type="FunCoup" id="A0A3N4LM47">
    <property type="interactions" value="300"/>
</dbReference>
<keyword evidence="3" id="KW-0732">Signal</keyword>
<dbReference type="STRING" id="1051890.A0A3N4LM47"/>
<evidence type="ECO:0000256" key="3">
    <source>
        <dbReference type="SAM" id="SignalP"/>
    </source>
</evidence>
<dbReference type="InParanoid" id="A0A3N4LM47"/>
<sequence length="798" mass="88470">MELRGRNRLLLYLLLAFTLISISTAAAPDAAAHDGRKKKQVPIKQEAEEEVVLARLGEGVGSEEEVDDQEEEEGRVIPEPEPEPRSGKAESTSIEIPGNKKEGGRVDPNQALVDKALAILRKIDPSATRYRTSRTSFSGVVGGHNEAPRGVLGYIGHYLKRLSSLILLHNPASIEEPVDSSAPRWPGGLREGRHVRQLRAAVEALDEAARGGHEEAIYLLAQINFYGNWSHPRSYKKAFEWYKKLADKNGNATAQHMVGFMYATGVGGAVERDQAKALLHHTFAALNGNIPSEMTVAFRHHTGIGAPRNCDNAAYHYKQVADKAMEYWRSGPPGGRYTVRHSYRLADDEGGVYGDGASYMSSGINKPKSRAHSESAKELEDILEYWDLLSRKGNLFATFTLGKMYYEGSRHMPRNLAKAKAYFMAVANKYWAANGKVLAGAPQGAEKWAAQAAGQMGKMYLRGDGVKQNFEKAVMWFERGVVKGDYYSQNGLGFMYLHGYGKPTNLKKAVEYFDAAANQDFAPAQVNLGKILLEQGDYADAIKYFELAARHGNVESYYYLAEIYNSGKGRERSCGMATAYYKIVAERIEAIHSPFEWANKAYAEGDVESALVGYMMAAEQGYESAQQNVAFILDDQKSRLPLLDLLNMIKTKTLGLASTASSTPVQEQGEGKRGEMTTEEQARYRNRELALIYYTRSAKQANIDSLVKMGDYYLSGIGTELDHEKAAACYQAASEFQQSAQALWNLGWMHENGVGVEQDFHLAKRFYDLALDTNPSEAYLPVVMSLVKLRVRGLVEPD</sequence>
<dbReference type="EMBL" id="ML121543">
    <property type="protein sequence ID" value="RPB23964.1"/>
    <property type="molecule type" value="Genomic_DNA"/>
</dbReference>
<feature type="compositionally biased region" description="Basic and acidic residues" evidence="2">
    <location>
        <begin position="669"/>
        <end position="680"/>
    </location>
</feature>
<evidence type="ECO:0000313" key="4">
    <source>
        <dbReference type="EMBL" id="RPB23964.1"/>
    </source>
</evidence>
<feature type="signal peptide" evidence="3">
    <location>
        <begin position="1"/>
        <end position="25"/>
    </location>
</feature>
<name>A0A3N4LM47_9PEZI</name>
<accession>A0A3N4LM47</accession>
<feature type="compositionally biased region" description="Acidic residues" evidence="2">
    <location>
        <begin position="61"/>
        <end position="73"/>
    </location>
</feature>
<dbReference type="InterPro" id="IPR011990">
    <property type="entry name" value="TPR-like_helical_dom_sf"/>
</dbReference>
<evidence type="ECO:0000256" key="2">
    <source>
        <dbReference type="SAM" id="MobiDB-lite"/>
    </source>
</evidence>
<gene>
    <name evidence="4" type="ORF">L211DRAFT_198174</name>
</gene>
<dbReference type="GO" id="GO:0036503">
    <property type="term" value="P:ERAD pathway"/>
    <property type="evidence" value="ECO:0007669"/>
    <property type="project" value="TreeGrafter"/>
</dbReference>
<feature type="compositionally biased region" description="Basic and acidic residues" evidence="2">
    <location>
        <begin position="74"/>
        <end position="88"/>
    </location>
</feature>
<dbReference type="AlphaFoldDB" id="A0A3N4LM47"/>
<feature type="region of interest" description="Disordered" evidence="2">
    <location>
        <begin position="659"/>
        <end position="680"/>
    </location>
</feature>
<comment type="similarity">
    <text evidence="1">Belongs to the sel-1 family.</text>
</comment>
<dbReference type="Gene3D" id="1.25.40.10">
    <property type="entry name" value="Tetratricopeptide repeat domain"/>
    <property type="match status" value="3"/>
</dbReference>
<organism evidence="4 5">
    <name type="scientific">Terfezia boudieri ATCC MYA-4762</name>
    <dbReference type="NCBI Taxonomy" id="1051890"/>
    <lineage>
        <taxon>Eukaryota</taxon>
        <taxon>Fungi</taxon>
        <taxon>Dikarya</taxon>
        <taxon>Ascomycota</taxon>
        <taxon>Pezizomycotina</taxon>
        <taxon>Pezizomycetes</taxon>
        <taxon>Pezizales</taxon>
        <taxon>Pezizaceae</taxon>
        <taxon>Terfezia</taxon>
    </lineage>
</organism>
<evidence type="ECO:0000313" key="5">
    <source>
        <dbReference type="Proteomes" id="UP000267821"/>
    </source>
</evidence>
<dbReference type="InterPro" id="IPR006597">
    <property type="entry name" value="Sel1-like"/>
</dbReference>
<keyword evidence="5" id="KW-1185">Reference proteome</keyword>
<reference evidence="4 5" key="1">
    <citation type="journal article" date="2018" name="Nat. Ecol. Evol.">
        <title>Pezizomycetes genomes reveal the molecular basis of ectomycorrhizal truffle lifestyle.</title>
        <authorList>
            <person name="Murat C."/>
            <person name="Payen T."/>
            <person name="Noel B."/>
            <person name="Kuo A."/>
            <person name="Morin E."/>
            <person name="Chen J."/>
            <person name="Kohler A."/>
            <person name="Krizsan K."/>
            <person name="Balestrini R."/>
            <person name="Da Silva C."/>
            <person name="Montanini B."/>
            <person name="Hainaut M."/>
            <person name="Levati E."/>
            <person name="Barry K.W."/>
            <person name="Belfiori B."/>
            <person name="Cichocki N."/>
            <person name="Clum A."/>
            <person name="Dockter R.B."/>
            <person name="Fauchery L."/>
            <person name="Guy J."/>
            <person name="Iotti M."/>
            <person name="Le Tacon F."/>
            <person name="Lindquist E.A."/>
            <person name="Lipzen A."/>
            <person name="Malagnac F."/>
            <person name="Mello A."/>
            <person name="Molinier V."/>
            <person name="Miyauchi S."/>
            <person name="Poulain J."/>
            <person name="Riccioni C."/>
            <person name="Rubini A."/>
            <person name="Sitrit Y."/>
            <person name="Splivallo R."/>
            <person name="Traeger S."/>
            <person name="Wang M."/>
            <person name="Zifcakova L."/>
            <person name="Wipf D."/>
            <person name="Zambonelli A."/>
            <person name="Paolocci F."/>
            <person name="Nowrousian M."/>
            <person name="Ottonello S."/>
            <person name="Baldrian P."/>
            <person name="Spatafora J.W."/>
            <person name="Henrissat B."/>
            <person name="Nagy L.G."/>
            <person name="Aury J.M."/>
            <person name="Wincker P."/>
            <person name="Grigoriev I.V."/>
            <person name="Bonfante P."/>
            <person name="Martin F.M."/>
        </authorList>
    </citation>
    <scope>NUCLEOTIDE SEQUENCE [LARGE SCALE GENOMIC DNA]</scope>
    <source>
        <strain evidence="4 5">ATCC MYA-4762</strain>
    </source>
</reference>
<dbReference type="SUPFAM" id="SSF81901">
    <property type="entry name" value="HCP-like"/>
    <property type="match status" value="3"/>
</dbReference>